<comment type="caution">
    <text evidence="7">The sequence shown here is derived from an EMBL/GenBank/DDBJ whole genome shotgun (WGS) entry which is preliminary data.</text>
</comment>
<dbReference type="InterPro" id="IPR017937">
    <property type="entry name" value="Thioredoxin_CS"/>
</dbReference>
<dbReference type="GO" id="GO:0015036">
    <property type="term" value="F:disulfide oxidoreductase activity"/>
    <property type="evidence" value="ECO:0007669"/>
    <property type="project" value="UniProtKB-ARBA"/>
</dbReference>
<dbReference type="PANTHER" id="PTHR42852">
    <property type="entry name" value="THIOL:DISULFIDE INTERCHANGE PROTEIN DSBE"/>
    <property type="match status" value="1"/>
</dbReference>
<protein>
    <submittedName>
        <fullName evidence="7">TlpA family protein disulfide reductase</fullName>
    </submittedName>
</protein>
<dbReference type="Gene3D" id="3.40.30.10">
    <property type="entry name" value="Glutaredoxin"/>
    <property type="match status" value="1"/>
</dbReference>
<keyword evidence="8" id="KW-1185">Reference proteome</keyword>
<evidence type="ECO:0000313" key="7">
    <source>
        <dbReference type="EMBL" id="MBP3984702.1"/>
    </source>
</evidence>
<dbReference type="InterPro" id="IPR036249">
    <property type="entry name" value="Thioredoxin-like_sf"/>
</dbReference>
<keyword evidence="5" id="KW-0732">Signal</keyword>
<gene>
    <name evidence="7" type="ORF">J5837_09750</name>
</gene>
<evidence type="ECO:0000256" key="4">
    <source>
        <dbReference type="ARBA" id="ARBA00023284"/>
    </source>
</evidence>
<evidence type="ECO:0000256" key="5">
    <source>
        <dbReference type="SAM" id="SignalP"/>
    </source>
</evidence>
<dbReference type="PANTHER" id="PTHR42852:SF6">
    <property type="entry name" value="THIOL:DISULFIDE INTERCHANGE PROTEIN DSBE"/>
    <property type="match status" value="1"/>
</dbReference>
<keyword evidence="3" id="KW-1015">Disulfide bond</keyword>
<feature type="signal peptide" evidence="5">
    <location>
        <begin position="1"/>
        <end position="26"/>
    </location>
</feature>
<sequence>MENSRKTRGLLGVVAALALAGCSRSAEPPAPAKAEPAKAEAPAVAAATADFPTLKLPAVDGSTYELAAHRGRWVVVNFWATWCGPCLKEMPELSTLDQRRGDIDVVGLAYDDIETKDMQAFLKEHPVAYPIVIVDTFSPPADFATPRGLPTTYLIAPDGKVAKQFLGPVTAREIEAFVAKGA</sequence>
<reference evidence="7" key="2">
    <citation type="submission" date="2021-03" db="EMBL/GenBank/DDBJ databases">
        <authorList>
            <person name="Cao W."/>
        </authorList>
    </citation>
    <scope>NUCLEOTIDE SEQUENCE</scope>
    <source>
        <strain evidence="7">110414</strain>
    </source>
</reference>
<dbReference type="InterPro" id="IPR013740">
    <property type="entry name" value="Redoxin"/>
</dbReference>
<dbReference type="EMBL" id="JAGKTC010000002">
    <property type="protein sequence ID" value="MBP3984702.1"/>
    <property type="molecule type" value="Genomic_DNA"/>
</dbReference>
<keyword evidence="2" id="KW-0201">Cytochrome c-type biogenesis</keyword>
<evidence type="ECO:0000259" key="6">
    <source>
        <dbReference type="PROSITE" id="PS51352"/>
    </source>
</evidence>
<evidence type="ECO:0000313" key="8">
    <source>
        <dbReference type="Proteomes" id="UP000673447"/>
    </source>
</evidence>
<feature type="domain" description="Thioredoxin" evidence="6">
    <location>
        <begin position="45"/>
        <end position="182"/>
    </location>
</feature>
<feature type="chain" id="PRO_5036699682" evidence="5">
    <location>
        <begin position="27"/>
        <end position="182"/>
    </location>
</feature>
<comment type="subcellular location">
    <subcellularLocation>
        <location evidence="1">Cell envelope</location>
    </subcellularLocation>
</comment>
<keyword evidence="4" id="KW-0676">Redox-active center</keyword>
<dbReference type="Proteomes" id="UP000673447">
    <property type="component" value="Unassembled WGS sequence"/>
</dbReference>
<dbReference type="PROSITE" id="PS51257">
    <property type="entry name" value="PROKAR_LIPOPROTEIN"/>
    <property type="match status" value="1"/>
</dbReference>
<proteinExistence type="predicted"/>
<dbReference type="GO" id="GO:0017004">
    <property type="term" value="P:cytochrome complex assembly"/>
    <property type="evidence" value="ECO:0007669"/>
    <property type="project" value="UniProtKB-KW"/>
</dbReference>
<name>A0A940X3V9_9GAMM</name>
<dbReference type="InterPro" id="IPR050553">
    <property type="entry name" value="Thioredoxin_ResA/DsbE_sf"/>
</dbReference>
<accession>A0A940X3V9</accession>
<dbReference type="PROSITE" id="PS00194">
    <property type="entry name" value="THIOREDOXIN_1"/>
    <property type="match status" value="1"/>
</dbReference>
<evidence type="ECO:0000256" key="1">
    <source>
        <dbReference type="ARBA" id="ARBA00004196"/>
    </source>
</evidence>
<dbReference type="PROSITE" id="PS51352">
    <property type="entry name" value="THIOREDOXIN_2"/>
    <property type="match status" value="1"/>
</dbReference>
<dbReference type="GO" id="GO:0030313">
    <property type="term" value="C:cell envelope"/>
    <property type="evidence" value="ECO:0007669"/>
    <property type="project" value="UniProtKB-SubCell"/>
</dbReference>
<dbReference type="AlphaFoldDB" id="A0A940X3V9"/>
<organism evidence="7 8">
    <name type="scientific">Pseudoxanthomonas helianthi</name>
    <dbReference type="NCBI Taxonomy" id="1453541"/>
    <lineage>
        <taxon>Bacteria</taxon>
        <taxon>Pseudomonadati</taxon>
        <taxon>Pseudomonadota</taxon>
        <taxon>Gammaproteobacteria</taxon>
        <taxon>Lysobacterales</taxon>
        <taxon>Lysobacteraceae</taxon>
        <taxon>Pseudoxanthomonas</taxon>
    </lineage>
</organism>
<dbReference type="InterPro" id="IPR013766">
    <property type="entry name" value="Thioredoxin_domain"/>
</dbReference>
<evidence type="ECO:0000256" key="2">
    <source>
        <dbReference type="ARBA" id="ARBA00022748"/>
    </source>
</evidence>
<evidence type="ECO:0000256" key="3">
    <source>
        <dbReference type="ARBA" id="ARBA00023157"/>
    </source>
</evidence>
<dbReference type="CDD" id="cd02966">
    <property type="entry name" value="TlpA_like_family"/>
    <property type="match status" value="1"/>
</dbReference>
<dbReference type="SUPFAM" id="SSF52833">
    <property type="entry name" value="Thioredoxin-like"/>
    <property type="match status" value="1"/>
</dbReference>
<dbReference type="Pfam" id="PF08534">
    <property type="entry name" value="Redoxin"/>
    <property type="match status" value="1"/>
</dbReference>
<reference evidence="7" key="1">
    <citation type="journal article" date="2016" name="Int. J. Syst. Evol. Microbiol.">
        <title>Pseudoxanthomonas helianthi sp. nov., isolated from roots of Jerusalem artichoke (Helianthus tuberosus).</title>
        <authorList>
            <person name="Kittiwongwattana C."/>
            <person name="Thawai C."/>
        </authorList>
    </citation>
    <scope>NUCLEOTIDE SEQUENCE</scope>
    <source>
        <strain evidence="7">110414</strain>
    </source>
</reference>
<dbReference type="RefSeq" id="WP_210536569.1">
    <property type="nucleotide sequence ID" value="NZ_JAGKTC010000002.1"/>
</dbReference>